<proteinExistence type="predicted"/>
<feature type="signal peptide" evidence="1">
    <location>
        <begin position="1"/>
        <end position="20"/>
    </location>
</feature>
<dbReference type="RefSeq" id="WP_054773349.1">
    <property type="nucleotide sequence ID" value="NZ_AP019782.1"/>
</dbReference>
<organism evidence="2 3">
    <name type="scientific">Methylogaea oryzae</name>
    <dbReference type="NCBI Taxonomy" id="1295382"/>
    <lineage>
        <taxon>Bacteria</taxon>
        <taxon>Pseudomonadati</taxon>
        <taxon>Pseudomonadota</taxon>
        <taxon>Gammaproteobacteria</taxon>
        <taxon>Methylococcales</taxon>
        <taxon>Methylococcaceae</taxon>
        <taxon>Methylogaea</taxon>
    </lineage>
</organism>
<protein>
    <submittedName>
        <fullName evidence="2">Uncharacterized protein</fullName>
    </submittedName>
</protein>
<reference evidence="2" key="1">
    <citation type="submission" date="2019-06" db="EMBL/GenBank/DDBJ databases">
        <title>Complete genome sequence of Methylogaea oryzae strain JCM16910.</title>
        <authorList>
            <person name="Asakawa S."/>
        </authorList>
    </citation>
    <scope>NUCLEOTIDE SEQUENCE</scope>
    <source>
        <strain evidence="2">E10</strain>
    </source>
</reference>
<evidence type="ECO:0000313" key="2">
    <source>
        <dbReference type="EMBL" id="BBL72040.1"/>
    </source>
</evidence>
<keyword evidence="3" id="KW-1185">Reference proteome</keyword>
<feature type="chain" id="PRO_5034044802" evidence="1">
    <location>
        <begin position="21"/>
        <end position="89"/>
    </location>
</feature>
<dbReference type="EMBL" id="AP019782">
    <property type="protein sequence ID" value="BBL72040.1"/>
    <property type="molecule type" value="Genomic_DNA"/>
</dbReference>
<sequence length="89" mass="9457">MKLKSIAFAAFAAVSLVASAGANAGADDVKWIAQCLQDNADAKVAAEVVNAYCSCMNNKMSENETKSISQWEKSHPAEMAACEKEAGWK</sequence>
<gene>
    <name evidence="2" type="ORF">MoryE10_26460</name>
</gene>
<name>A0A8D4VTI9_9GAMM</name>
<evidence type="ECO:0000313" key="3">
    <source>
        <dbReference type="Proteomes" id="UP000824988"/>
    </source>
</evidence>
<dbReference type="AlphaFoldDB" id="A0A8D4VTI9"/>
<accession>A0A8D4VTI9</accession>
<dbReference type="Proteomes" id="UP000824988">
    <property type="component" value="Chromosome"/>
</dbReference>
<dbReference type="KEGG" id="moz:MoryE10_26460"/>
<keyword evidence="1" id="KW-0732">Signal</keyword>
<evidence type="ECO:0000256" key="1">
    <source>
        <dbReference type="SAM" id="SignalP"/>
    </source>
</evidence>